<dbReference type="OrthoDB" id="964659at2"/>
<dbReference type="SUPFAM" id="SSF143120">
    <property type="entry name" value="YefM-like"/>
    <property type="match status" value="1"/>
</dbReference>
<comment type="caution">
    <text evidence="2">The sequence shown here is derived from an EMBL/GenBank/DDBJ whole genome shotgun (WGS) entry which is preliminary data.</text>
</comment>
<dbReference type="InterPro" id="IPR036165">
    <property type="entry name" value="YefM-like_sf"/>
</dbReference>
<evidence type="ECO:0000313" key="2">
    <source>
        <dbReference type="EMBL" id="RAI76590.1"/>
    </source>
</evidence>
<evidence type="ECO:0000256" key="1">
    <source>
        <dbReference type="ARBA" id="ARBA00009981"/>
    </source>
</evidence>
<comment type="similarity">
    <text evidence="1">Belongs to the phD/YefM antitoxin family.</text>
</comment>
<dbReference type="Proteomes" id="UP000249016">
    <property type="component" value="Unassembled WGS sequence"/>
</dbReference>
<gene>
    <name evidence="2" type="ORF">HMF3257_24895</name>
</gene>
<organism evidence="2 3">
    <name type="scientific">Spirosoma telluris</name>
    <dbReference type="NCBI Taxonomy" id="2183553"/>
    <lineage>
        <taxon>Bacteria</taxon>
        <taxon>Pseudomonadati</taxon>
        <taxon>Bacteroidota</taxon>
        <taxon>Cytophagia</taxon>
        <taxon>Cytophagales</taxon>
        <taxon>Cytophagaceae</taxon>
        <taxon>Spirosoma</taxon>
    </lineage>
</organism>
<sequence>MTLNAQIIQSEGKPAFAVIAYEEYEAIQQSLASFDNLDDFTDYVHALNVKNATTTWHSLDDVKKELGL</sequence>
<proteinExistence type="inferred from homology"/>
<dbReference type="EMBL" id="QLII01000001">
    <property type="protein sequence ID" value="RAI76590.1"/>
    <property type="molecule type" value="Genomic_DNA"/>
</dbReference>
<accession>A0A327NMM1</accession>
<dbReference type="RefSeq" id="WP_111346398.1">
    <property type="nucleotide sequence ID" value="NZ_QLII01000001.1"/>
</dbReference>
<evidence type="ECO:0000313" key="3">
    <source>
        <dbReference type="Proteomes" id="UP000249016"/>
    </source>
</evidence>
<name>A0A327NMM1_9BACT</name>
<keyword evidence="3" id="KW-1185">Reference proteome</keyword>
<reference evidence="2 3" key="1">
    <citation type="submission" date="2018-06" db="EMBL/GenBank/DDBJ databases">
        <title>Spirosoma sp. HMF3257 Genome sequencing and assembly.</title>
        <authorList>
            <person name="Kang H."/>
            <person name="Cha I."/>
            <person name="Kim H."/>
            <person name="Kang J."/>
            <person name="Joh K."/>
        </authorList>
    </citation>
    <scope>NUCLEOTIDE SEQUENCE [LARGE SCALE GENOMIC DNA]</scope>
    <source>
        <strain evidence="2 3">HMF3257</strain>
    </source>
</reference>
<protein>
    <submittedName>
        <fullName evidence="2">Prevent-host-death family protein</fullName>
    </submittedName>
</protein>
<dbReference type="AlphaFoldDB" id="A0A327NMM1"/>